<reference evidence="2 3" key="1">
    <citation type="submission" date="2018-10" db="EMBL/GenBank/DDBJ databases">
        <title>Transmission dynamics of multidrug resistant bacteria on intensive care unit surfaces.</title>
        <authorList>
            <person name="D'Souza A.W."/>
            <person name="Potter R.F."/>
            <person name="Wallace M."/>
            <person name="Shupe A."/>
            <person name="Patel S."/>
            <person name="Sun S."/>
            <person name="Gul D."/>
            <person name="Kwon J.H."/>
            <person name="Andleeb S."/>
            <person name="Burnham C.-A.D."/>
            <person name="Dantas G."/>
        </authorList>
    </citation>
    <scope>NUCLEOTIDE SEQUENCE [LARGE SCALE GENOMIC DNA]</scope>
    <source>
        <strain evidence="2 3">AS_373</strain>
    </source>
</reference>
<comment type="caution">
    <text evidence="2">The sequence shown here is derived from an EMBL/GenBank/DDBJ whole genome shotgun (WGS) entry which is preliminary data.</text>
</comment>
<sequence>MNLFFSRLWRRTASSLNPVLLRPVAGSALAVLLLSGCVPDAIHSKVDKHQHNYPERQVADFLSTDCQEIWSLSGRDSDSNPLYWLRGIDCAERLAPADARAEARALQDDTWQATFKRGILLSSAKISPGERRRYVTRLDELSADIPAQIRPLYQVWRDNQAAQLQLAEERSRYAKLQQTSDSELDTLREQQQHLHSQLALVTRKLENLTDIERRLSSRKTSGGELPDATHPAAAPDDKDTPADTQEAKP</sequence>
<evidence type="ECO:0000256" key="1">
    <source>
        <dbReference type="SAM" id="MobiDB-lite"/>
    </source>
</evidence>
<dbReference type="EMBL" id="RHXB01000007">
    <property type="protein sequence ID" value="RSE25746.1"/>
    <property type="molecule type" value="Genomic_DNA"/>
</dbReference>
<dbReference type="InterPro" id="IPR025262">
    <property type="entry name" value="QseG"/>
</dbReference>
<dbReference type="AlphaFoldDB" id="A0A3R9LNA6"/>
<dbReference type="RefSeq" id="WP_125293949.1">
    <property type="nucleotide sequence ID" value="NZ_JAPTZM010000006.1"/>
</dbReference>
<feature type="compositionally biased region" description="Basic and acidic residues" evidence="1">
    <location>
        <begin position="235"/>
        <end position="249"/>
    </location>
</feature>
<keyword evidence="2" id="KW-0449">Lipoprotein</keyword>
<proteinExistence type="predicted"/>
<gene>
    <name evidence="2" type="primary">qseG</name>
    <name evidence="2" type="ORF">EGT71_12535</name>
</gene>
<feature type="region of interest" description="Disordered" evidence="1">
    <location>
        <begin position="213"/>
        <end position="249"/>
    </location>
</feature>
<evidence type="ECO:0000313" key="2">
    <source>
        <dbReference type="EMBL" id="RSE25746.1"/>
    </source>
</evidence>
<evidence type="ECO:0000313" key="3">
    <source>
        <dbReference type="Proteomes" id="UP000275331"/>
    </source>
</evidence>
<name>A0A3R9LNA6_9ENTR</name>
<accession>A0A3R9LNA6</accession>
<dbReference type="Proteomes" id="UP000275331">
    <property type="component" value="Unassembled WGS sequence"/>
</dbReference>
<dbReference type="OrthoDB" id="6485482at2"/>
<dbReference type="NCBIfam" id="NF007997">
    <property type="entry name" value="PRK10722.1"/>
    <property type="match status" value="1"/>
</dbReference>
<organism evidence="2 3">
    <name type="scientific">Atlantibacter subterraneus</name>
    <dbReference type="NCBI Taxonomy" id="255519"/>
    <lineage>
        <taxon>Bacteria</taxon>
        <taxon>Pseudomonadati</taxon>
        <taxon>Pseudomonadota</taxon>
        <taxon>Gammaproteobacteria</taxon>
        <taxon>Enterobacterales</taxon>
        <taxon>Enterobacteriaceae</taxon>
        <taxon>Atlantibacter</taxon>
    </lineage>
</organism>
<protein>
    <submittedName>
        <fullName evidence="2">Two-component system QseEF-associated lipoprotein QseG</fullName>
    </submittedName>
</protein>
<dbReference type="Pfam" id="PF13942">
    <property type="entry name" value="Lipoprotein_20"/>
    <property type="match status" value="1"/>
</dbReference>